<gene>
    <name evidence="3" type="ORF">A2637_03690</name>
</gene>
<dbReference type="PANTHER" id="PTHR46268:SF15">
    <property type="entry name" value="UNIVERSAL STRESS PROTEIN HP_0031"/>
    <property type="match status" value="1"/>
</dbReference>
<dbReference type="PRINTS" id="PR01438">
    <property type="entry name" value="UNVRSLSTRESS"/>
</dbReference>
<dbReference type="EMBL" id="MFSY01000030">
    <property type="protein sequence ID" value="OGI47050.1"/>
    <property type="molecule type" value="Genomic_DNA"/>
</dbReference>
<comment type="similarity">
    <text evidence="1">Belongs to the universal stress protein A family.</text>
</comment>
<dbReference type="PANTHER" id="PTHR46268">
    <property type="entry name" value="STRESS RESPONSE PROTEIN NHAX"/>
    <property type="match status" value="1"/>
</dbReference>
<comment type="caution">
    <text evidence="3">The sequence shown here is derived from an EMBL/GenBank/DDBJ whole genome shotgun (WGS) entry which is preliminary data.</text>
</comment>
<dbReference type="Gene3D" id="3.40.50.12370">
    <property type="match status" value="1"/>
</dbReference>
<sequence>MNGHVHIRRILVALDASGASQAALEAAAQLAEQMEAELLGLFVEDINLLRLAGLPFAREVGFPSARTRRLESEDMERALRAQAARAQQALAQAAERVRVRWSFRVARGMVAAELLAAAESADLVALGMTGMQVSPRLRLGATAQAVVSGATGAVLVVSQGVCLRSPVVALYDGSPASVQALELAARLLPDEEQRISVLVVADDPQQARRLEAEAAARLKKNGVQARFRLLAEADGASLRRAIQSETPGTLVLAAGMTALRDETIQELLEAGDCAVLLVRQEGAKKTKSRGKRSRPQGSSD</sequence>
<protein>
    <recommendedName>
        <fullName evidence="2">UspA domain-containing protein</fullName>
    </recommendedName>
</protein>
<evidence type="ECO:0000313" key="3">
    <source>
        <dbReference type="EMBL" id="OGI47050.1"/>
    </source>
</evidence>
<dbReference type="InterPro" id="IPR006015">
    <property type="entry name" value="Universal_stress_UspA"/>
</dbReference>
<dbReference type="STRING" id="1817764.A2637_03690"/>
<evidence type="ECO:0000259" key="2">
    <source>
        <dbReference type="Pfam" id="PF00582"/>
    </source>
</evidence>
<dbReference type="Proteomes" id="UP000179360">
    <property type="component" value="Unassembled WGS sequence"/>
</dbReference>
<dbReference type="InterPro" id="IPR006016">
    <property type="entry name" value="UspA"/>
</dbReference>
<accession>A0A1F6TPK7</accession>
<organism evidence="3 4">
    <name type="scientific">Candidatus Muproteobacteria bacterium RIFCSPHIGHO2_01_FULL_65_16</name>
    <dbReference type="NCBI Taxonomy" id="1817764"/>
    <lineage>
        <taxon>Bacteria</taxon>
        <taxon>Pseudomonadati</taxon>
        <taxon>Pseudomonadota</taxon>
        <taxon>Candidatus Muproteobacteria</taxon>
    </lineage>
</organism>
<evidence type="ECO:0000256" key="1">
    <source>
        <dbReference type="ARBA" id="ARBA00008791"/>
    </source>
</evidence>
<dbReference type="AlphaFoldDB" id="A0A1F6TPK7"/>
<dbReference type="Pfam" id="PF00582">
    <property type="entry name" value="Usp"/>
    <property type="match status" value="1"/>
</dbReference>
<proteinExistence type="inferred from homology"/>
<dbReference type="SUPFAM" id="SSF52402">
    <property type="entry name" value="Adenine nucleotide alpha hydrolases-like"/>
    <property type="match status" value="2"/>
</dbReference>
<reference evidence="3 4" key="1">
    <citation type="journal article" date="2016" name="Nat. Commun.">
        <title>Thousands of microbial genomes shed light on interconnected biogeochemical processes in an aquifer system.</title>
        <authorList>
            <person name="Anantharaman K."/>
            <person name="Brown C.T."/>
            <person name="Hug L.A."/>
            <person name="Sharon I."/>
            <person name="Castelle C.J."/>
            <person name="Probst A.J."/>
            <person name="Thomas B.C."/>
            <person name="Singh A."/>
            <person name="Wilkins M.J."/>
            <person name="Karaoz U."/>
            <person name="Brodie E.L."/>
            <person name="Williams K.H."/>
            <person name="Hubbard S.S."/>
            <person name="Banfield J.F."/>
        </authorList>
    </citation>
    <scope>NUCLEOTIDE SEQUENCE [LARGE SCALE GENOMIC DNA]</scope>
</reference>
<name>A0A1F6TPK7_9PROT</name>
<evidence type="ECO:0000313" key="4">
    <source>
        <dbReference type="Proteomes" id="UP000179360"/>
    </source>
</evidence>
<feature type="domain" description="UspA" evidence="2">
    <location>
        <begin position="7"/>
        <end position="157"/>
    </location>
</feature>